<dbReference type="Pfam" id="PF02698">
    <property type="entry name" value="DUF218"/>
    <property type="match status" value="1"/>
</dbReference>
<name>A0A545STH9_9GAMM</name>
<dbReference type="OrthoDB" id="9809813at2"/>
<sequence length="253" mass="27836">MIVRAILKALALPPGLNVLLLLLALACWWHYRRLSLALAAVSLVLLIALSLPRVAQVLAHQLERPYPAVSPEQVVRGAQAIVVLGGGDYPRAEEFGGADLLNAAALVRVRYAAYLQRRTGLPILVSGGRVYGHEREAQAEIMARSLRDHFGVDVEWIEPASRTTLENAIYSAEVLAAAGIERIALVSHALHMRRSVAVFSQRGLTVLPAPTGYFARTPIRGWLAFLPRADALDLSRRALHEQLGYWVYKLESQ</sequence>
<dbReference type="GO" id="GO:0000270">
    <property type="term" value="P:peptidoglycan metabolic process"/>
    <property type="evidence" value="ECO:0007669"/>
    <property type="project" value="TreeGrafter"/>
</dbReference>
<dbReference type="AlphaFoldDB" id="A0A545STH9"/>
<dbReference type="GO" id="GO:0005886">
    <property type="term" value="C:plasma membrane"/>
    <property type="evidence" value="ECO:0007669"/>
    <property type="project" value="TreeGrafter"/>
</dbReference>
<keyword evidence="1" id="KW-1133">Transmembrane helix</keyword>
<evidence type="ECO:0000256" key="1">
    <source>
        <dbReference type="SAM" id="Phobius"/>
    </source>
</evidence>
<dbReference type="PANTHER" id="PTHR30336">
    <property type="entry name" value="INNER MEMBRANE PROTEIN, PROBABLE PERMEASE"/>
    <property type="match status" value="1"/>
</dbReference>
<dbReference type="InterPro" id="IPR003848">
    <property type="entry name" value="DUF218"/>
</dbReference>
<dbReference type="PANTHER" id="PTHR30336:SF4">
    <property type="entry name" value="ENVELOPE BIOGENESIS FACTOR ELYC"/>
    <property type="match status" value="1"/>
</dbReference>
<gene>
    <name evidence="3" type="ORF">FKG94_23390</name>
</gene>
<keyword evidence="1" id="KW-0812">Transmembrane</keyword>
<evidence type="ECO:0000259" key="2">
    <source>
        <dbReference type="Pfam" id="PF02698"/>
    </source>
</evidence>
<evidence type="ECO:0000313" key="3">
    <source>
        <dbReference type="EMBL" id="TQV68245.1"/>
    </source>
</evidence>
<dbReference type="RefSeq" id="WP_142929377.1">
    <property type="nucleotide sequence ID" value="NZ_ML660106.1"/>
</dbReference>
<keyword evidence="4" id="KW-1185">Reference proteome</keyword>
<organism evidence="3 4">
    <name type="scientific">Exilibacterium tricleocarpae</name>
    <dbReference type="NCBI Taxonomy" id="2591008"/>
    <lineage>
        <taxon>Bacteria</taxon>
        <taxon>Pseudomonadati</taxon>
        <taxon>Pseudomonadota</taxon>
        <taxon>Gammaproteobacteria</taxon>
        <taxon>Cellvibrionales</taxon>
        <taxon>Cellvibrionaceae</taxon>
        <taxon>Exilibacterium</taxon>
    </lineage>
</organism>
<feature type="transmembrane region" description="Helical" evidence="1">
    <location>
        <begin position="37"/>
        <end position="55"/>
    </location>
</feature>
<dbReference type="Gene3D" id="3.40.50.620">
    <property type="entry name" value="HUPs"/>
    <property type="match status" value="1"/>
</dbReference>
<dbReference type="InterPro" id="IPR014729">
    <property type="entry name" value="Rossmann-like_a/b/a_fold"/>
</dbReference>
<dbReference type="EMBL" id="VHSG01000028">
    <property type="protein sequence ID" value="TQV68245.1"/>
    <property type="molecule type" value="Genomic_DNA"/>
</dbReference>
<protein>
    <submittedName>
        <fullName evidence="3">YdcF family protein</fullName>
    </submittedName>
</protein>
<dbReference type="Proteomes" id="UP000319732">
    <property type="component" value="Unassembled WGS sequence"/>
</dbReference>
<dbReference type="CDD" id="cd06259">
    <property type="entry name" value="YdcF-like"/>
    <property type="match status" value="1"/>
</dbReference>
<comment type="caution">
    <text evidence="3">The sequence shown here is derived from an EMBL/GenBank/DDBJ whole genome shotgun (WGS) entry which is preliminary data.</text>
</comment>
<dbReference type="InterPro" id="IPR051599">
    <property type="entry name" value="Cell_Envelope_Assoc"/>
</dbReference>
<keyword evidence="1" id="KW-0472">Membrane</keyword>
<proteinExistence type="predicted"/>
<dbReference type="GO" id="GO:0043164">
    <property type="term" value="P:Gram-negative-bacterium-type cell wall biogenesis"/>
    <property type="evidence" value="ECO:0007669"/>
    <property type="project" value="TreeGrafter"/>
</dbReference>
<feature type="domain" description="DUF218" evidence="2">
    <location>
        <begin position="79"/>
        <end position="244"/>
    </location>
</feature>
<dbReference type="PROSITE" id="PS51257">
    <property type="entry name" value="PROKAR_LIPOPROTEIN"/>
    <property type="match status" value="1"/>
</dbReference>
<evidence type="ECO:0000313" key="4">
    <source>
        <dbReference type="Proteomes" id="UP000319732"/>
    </source>
</evidence>
<reference evidence="3 4" key="1">
    <citation type="submission" date="2019-06" db="EMBL/GenBank/DDBJ databases">
        <title>Whole genome sequence for Cellvibrionaceae sp. R142.</title>
        <authorList>
            <person name="Wang G."/>
        </authorList>
    </citation>
    <scope>NUCLEOTIDE SEQUENCE [LARGE SCALE GENOMIC DNA]</scope>
    <source>
        <strain evidence="3 4">R142</strain>
    </source>
</reference>
<accession>A0A545STH9</accession>
<feature type="transmembrane region" description="Helical" evidence="1">
    <location>
        <begin position="12"/>
        <end position="31"/>
    </location>
</feature>